<dbReference type="AlphaFoldDB" id="A0A0E9V503"/>
<protein>
    <submittedName>
        <fullName evidence="1">Uncharacterized protein</fullName>
    </submittedName>
</protein>
<organism evidence="1">
    <name type="scientific">Anguilla anguilla</name>
    <name type="common">European freshwater eel</name>
    <name type="synonym">Muraena anguilla</name>
    <dbReference type="NCBI Taxonomy" id="7936"/>
    <lineage>
        <taxon>Eukaryota</taxon>
        <taxon>Metazoa</taxon>
        <taxon>Chordata</taxon>
        <taxon>Craniata</taxon>
        <taxon>Vertebrata</taxon>
        <taxon>Euteleostomi</taxon>
        <taxon>Actinopterygii</taxon>
        <taxon>Neopterygii</taxon>
        <taxon>Teleostei</taxon>
        <taxon>Anguilliformes</taxon>
        <taxon>Anguillidae</taxon>
        <taxon>Anguilla</taxon>
    </lineage>
</organism>
<proteinExistence type="predicted"/>
<accession>A0A0E9V503</accession>
<evidence type="ECO:0000313" key="1">
    <source>
        <dbReference type="EMBL" id="JAH72525.1"/>
    </source>
</evidence>
<dbReference type="EMBL" id="GBXM01036052">
    <property type="protein sequence ID" value="JAH72525.1"/>
    <property type="molecule type" value="Transcribed_RNA"/>
</dbReference>
<reference evidence="1" key="2">
    <citation type="journal article" date="2015" name="Fish Shellfish Immunol.">
        <title>Early steps in the European eel (Anguilla anguilla)-Vibrio vulnificus interaction in the gills: Role of the RtxA13 toxin.</title>
        <authorList>
            <person name="Callol A."/>
            <person name="Pajuelo D."/>
            <person name="Ebbesson L."/>
            <person name="Teles M."/>
            <person name="MacKenzie S."/>
            <person name="Amaro C."/>
        </authorList>
    </citation>
    <scope>NUCLEOTIDE SEQUENCE</scope>
</reference>
<reference evidence="1" key="1">
    <citation type="submission" date="2014-11" db="EMBL/GenBank/DDBJ databases">
        <authorList>
            <person name="Amaro Gonzalez C."/>
        </authorList>
    </citation>
    <scope>NUCLEOTIDE SEQUENCE</scope>
</reference>
<sequence>METVLYAAGSLIYIPIDSLQVCKLIREELPIRGCIFQAGYQGSLNL</sequence>
<name>A0A0E9V503_ANGAN</name>